<feature type="region of interest" description="Disordered" evidence="9">
    <location>
        <begin position="50"/>
        <end position="76"/>
    </location>
</feature>
<sequence>MYMPHKITFLILSSIHFLIFKFTLFFIEISGRRHEENYLDLNNLPDDFSKDGNKQALEEGSSSGQRKKKGSKEGKDESGKVYECRFCSLKFCKSQALGGHMNRHRQERETETLNQARQLVYRNDTLTPPGISPFGYHTTDPTIYRSVYSSPMLYPGSSSTNLVPQPPMPPPPPPYPYSSNQYSPHNHFNDYYLNPSFRGSRSISPNPNLPTTTTVDYMADSPVEPSYTCVGAPIGPTGFPIRGSSSVRAPLEPPQGRDGDASRQRLDHSLRLPINRFQDHHSL</sequence>
<feature type="region of interest" description="Disordered" evidence="9">
    <location>
        <begin position="240"/>
        <end position="283"/>
    </location>
</feature>
<dbReference type="GO" id="GO:0030154">
    <property type="term" value="P:cell differentiation"/>
    <property type="evidence" value="ECO:0007669"/>
    <property type="project" value="UniProtKB-KW"/>
</dbReference>
<keyword evidence="4 8" id="KW-0863">Zinc-finger</keyword>
<dbReference type="AlphaFoldDB" id="A0A8S1ZV50"/>
<evidence type="ECO:0000313" key="13">
    <source>
        <dbReference type="Proteomes" id="UP000682877"/>
    </source>
</evidence>
<evidence type="ECO:0000313" key="12">
    <source>
        <dbReference type="EMBL" id="CAE5963429.1"/>
    </source>
</evidence>
<evidence type="ECO:0000256" key="6">
    <source>
        <dbReference type="ARBA" id="ARBA00022833"/>
    </source>
</evidence>
<keyword evidence="5" id="KW-0221">Differentiation</keyword>
<comment type="subcellular location">
    <subcellularLocation>
        <location evidence="1">Nucleus</location>
    </subcellularLocation>
</comment>
<evidence type="ECO:0000256" key="8">
    <source>
        <dbReference type="PROSITE-ProRule" id="PRU00042"/>
    </source>
</evidence>
<evidence type="ECO:0000256" key="9">
    <source>
        <dbReference type="SAM" id="MobiDB-lite"/>
    </source>
</evidence>
<dbReference type="SUPFAM" id="SSF57667">
    <property type="entry name" value="beta-beta-alpha zinc fingers"/>
    <property type="match status" value="1"/>
</dbReference>
<dbReference type="GO" id="GO:0008270">
    <property type="term" value="F:zinc ion binding"/>
    <property type="evidence" value="ECO:0007669"/>
    <property type="project" value="UniProtKB-KW"/>
</dbReference>
<keyword evidence="10" id="KW-0812">Transmembrane</keyword>
<dbReference type="PROSITE" id="PS50157">
    <property type="entry name" value="ZINC_FINGER_C2H2_2"/>
    <property type="match status" value="1"/>
</dbReference>
<reference evidence="12" key="1">
    <citation type="submission" date="2021-01" db="EMBL/GenBank/DDBJ databases">
        <authorList>
            <person name="Bezrukov I."/>
        </authorList>
    </citation>
    <scope>NUCLEOTIDE SEQUENCE</scope>
</reference>
<dbReference type="GO" id="GO:0005634">
    <property type="term" value="C:nucleus"/>
    <property type="evidence" value="ECO:0007669"/>
    <property type="project" value="UniProtKB-SubCell"/>
</dbReference>
<evidence type="ECO:0000256" key="3">
    <source>
        <dbReference type="ARBA" id="ARBA00022723"/>
    </source>
</evidence>
<name>A0A8S1ZV50_ARAAE</name>
<dbReference type="InterPro" id="IPR045320">
    <property type="entry name" value="JAGGED/SL1-like"/>
</dbReference>
<protein>
    <recommendedName>
        <fullName evidence="11">C2H2-type domain-containing protein</fullName>
    </recommendedName>
</protein>
<dbReference type="PANTHER" id="PTHR45730">
    <property type="entry name" value="ZINC FINGER PROTEIN JAGGED"/>
    <property type="match status" value="1"/>
</dbReference>
<evidence type="ECO:0000256" key="7">
    <source>
        <dbReference type="ARBA" id="ARBA00023242"/>
    </source>
</evidence>
<feature type="domain" description="C2H2-type" evidence="11">
    <location>
        <begin position="82"/>
        <end position="109"/>
    </location>
</feature>
<dbReference type="FunFam" id="3.30.160.60:FF:002425">
    <property type="entry name" value="Zinc finger protein STAMENLESS 1"/>
    <property type="match status" value="1"/>
</dbReference>
<keyword evidence="3" id="KW-0479">Metal-binding</keyword>
<keyword evidence="13" id="KW-1185">Reference proteome</keyword>
<dbReference type="InterPro" id="IPR013087">
    <property type="entry name" value="Znf_C2H2_type"/>
</dbReference>
<dbReference type="Gene3D" id="3.30.160.60">
    <property type="entry name" value="Classic Zinc Finger"/>
    <property type="match status" value="1"/>
</dbReference>
<organism evidence="12 13">
    <name type="scientific">Arabidopsis arenosa</name>
    <name type="common">Sand rock-cress</name>
    <name type="synonym">Cardaminopsis arenosa</name>
    <dbReference type="NCBI Taxonomy" id="38785"/>
    <lineage>
        <taxon>Eukaryota</taxon>
        <taxon>Viridiplantae</taxon>
        <taxon>Streptophyta</taxon>
        <taxon>Embryophyta</taxon>
        <taxon>Tracheophyta</taxon>
        <taxon>Spermatophyta</taxon>
        <taxon>Magnoliopsida</taxon>
        <taxon>eudicotyledons</taxon>
        <taxon>Gunneridae</taxon>
        <taxon>Pentapetalae</taxon>
        <taxon>rosids</taxon>
        <taxon>malvids</taxon>
        <taxon>Brassicales</taxon>
        <taxon>Brassicaceae</taxon>
        <taxon>Camelineae</taxon>
        <taxon>Arabidopsis</taxon>
    </lineage>
</organism>
<dbReference type="Proteomes" id="UP000682877">
    <property type="component" value="Chromosome 2"/>
</dbReference>
<evidence type="ECO:0000256" key="4">
    <source>
        <dbReference type="ARBA" id="ARBA00022771"/>
    </source>
</evidence>
<evidence type="ECO:0000256" key="1">
    <source>
        <dbReference type="ARBA" id="ARBA00004123"/>
    </source>
</evidence>
<dbReference type="PROSITE" id="PS00028">
    <property type="entry name" value="ZINC_FINGER_C2H2_1"/>
    <property type="match status" value="1"/>
</dbReference>
<keyword evidence="7" id="KW-0539">Nucleus</keyword>
<accession>A0A8S1ZV50</accession>
<keyword evidence="10" id="KW-0472">Membrane</keyword>
<dbReference type="InterPro" id="IPR036236">
    <property type="entry name" value="Znf_C2H2_sf"/>
</dbReference>
<evidence type="ECO:0000256" key="5">
    <source>
        <dbReference type="ARBA" id="ARBA00022782"/>
    </source>
</evidence>
<feature type="transmembrane region" description="Helical" evidence="10">
    <location>
        <begin position="7"/>
        <end position="27"/>
    </location>
</feature>
<evidence type="ECO:0000256" key="10">
    <source>
        <dbReference type="SAM" id="Phobius"/>
    </source>
</evidence>
<dbReference type="GO" id="GO:0048440">
    <property type="term" value="P:carpel development"/>
    <property type="evidence" value="ECO:0007669"/>
    <property type="project" value="UniProtKB-ARBA"/>
</dbReference>
<feature type="compositionally biased region" description="Basic and acidic residues" evidence="9">
    <location>
        <begin position="255"/>
        <end position="270"/>
    </location>
</feature>
<keyword evidence="10" id="KW-1133">Transmembrane helix</keyword>
<keyword evidence="6" id="KW-0862">Zinc</keyword>
<dbReference type="EMBL" id="LR999452">
    <property type="protein sequence ID" value="CAE5963429.1"/>
    <property type="molecule type" value="Genomic_DNA"/>
</dbReference>
<evidence type="ECO:0000259" key="11">
    <source>
        <dbReference type="PROSITE" id="PS50157"/>
    </source>
</evidence>
<proteinExistence type="predicted"/>
<dbReference type="GO" id="GO:0003700">
    <property type="term" value="F:DNA-binding transcription factor activity"/>
    <property type="evidence" value="ECO:0007669"/>
    <property type="project" value="InterPro"/>
</dbReference>
<dbReference type="PANTHER" id="PTHR45730:SF32">
    <property type="entry name" value="ZINC FINGER PROTEIN JAGGED"/>
    <property type="match status" value="1"/>
</dbReference>
<gene>
    <name evidence="12" type="ORF">AARE701A_LOCUS4908</name>
</gene>
<keyword evidence="2" id="KW-0217">Developmental protein</keyword>
<dbReference type="GO" id="GO:0048653">
    <property type="term" value="P:anther development"/>
    <property type="evidence" value="ECO:0007669"/>
    <property type="project" value="UniProtKB-ARBA"/>
</dbReference>
<evidence type="ECO:0000256" key="2">
    <source>
        <dbReference type="ARBA" id="ARBA00022473"/>
    </source>
</evidence>